<accession>A0A4U6VYD1</accession>
<gene>
    <name evidence="6" type="ORF">SEVIR_2G008050v2</name>
</gene>
<dbReference type="InterPro" id="IPR001087">
    <property type="entry name" value="GDSL"/>
</dbReference>
<dbReference type="InterPro" id="IPR036514">
    <property type="entry name" value="SGNH_hydro_sf"/>
</dbReference>
<dbReference type="Proteomes" id="UP000298652">
    <property type="component" value="Chromosome 2"/>
</dbReference>
<keyword evidence="7" id="KW-1185">Reference proteome</keyword>
<name>A0A4U6VYD1_SETVI</name>
<keyword evidence="2" id="KW-0378">Hydrolase</keyword>
<sequence length="403" mass="44169">MNSLAISCFVLFLLLNGASRVAESRAVAAGDVSSQRRHRHHGHHHDIDSPPTDDDGDTDSPPSDDDDDADRPPADAKPKKLLVFGDDFADTGNGDSDPKRGVLSRSWRSPFGMSDTAHGRQPSGRFSDGLVQPDFLAKILGHSESPPPYTYDDWDDGIDAAGLNFAVGFSVALDTPAGVPAPEGVPKLRAQVQQLRNLIRDGVVERKDLRDSVALLTYSGGDYAYVDNDAMNDTISKVIDEVASIVSDLQDLGVPKVLVNTVISYGCTPWLTRRSSNPYSSCDDGRSWVSDEHNTALRDRLGGEEDVMLLDVNSVVRDLVEPKEGSTLYGKQFKERLRPCCEAADDDAGDYCGLDGRYSLCEHPEEYFFWDIEHPTQAGWRAVMQLLQGPIMAFLGISNLEHF</sequence>
<dbReference type="GO" id="GO:0006629">
    <property type="term" value="P:lipid metabolic process"/>
    <property type="evidence" value="ECO:0007669"/>
    <property type="project" value="UniProtKB-KW"/>
</dbReference>
<protein>
    <recommendedName>
        <fullName evidence="8">SGNH hydrolase-type esterase domain-containing protein</fullName>
    </recommendedName>
</protein>
<feature type="compositionally biased region" description="Basic residues" evidence="4">
    <location>
        <begin position="35"/>
        <end position="44"/>
    </location>
</feature>
<keyword evidence="3" id="KW-0443">Lipid metabolism</keyword>
<dbReference type="OMA" id="YVDNDAM"/>
<dbReference type="GO" id="GO:0016788">
    <property type="term" value="F:hydrolase activity, acting on ester bonds"/>
    <property type="evidence" value="ECO:0007669"/>
    <property type="project" value="InterPro"/>
</dbReference>
<organism evidence="6 7">
    <name type="scientific">Setaria viridis</name>
    <name type="common">Green bristlegrass</name>
    <name type="synonym">Setaria italica subsp. viridis</name>
    <dbReference type="NCBI Taxonomy" id="4556"/>
    <lineage>
        <taxon>Eukaryota</taxon>
        <taxon>Viridiplantae</taxon>
        <taxon>Streptophyta</taxon>
        <taxon>Embryophyta</taxon>
        <taxon>Tracheophyta</taxon>
        <taxon>Spermatophyta</taxon>
        <taxon>Magnoliopsida</taxon>
        <taxon>Liliopsida</taxon>
        <taxon>Poales</taxon>
        <taxon>Poaceae</taxon>
        <taxon>PACMAD clade</taxon>
        <taxon>Panicoideae</taxon>
        <taxon>Panicodae</taxon>
        <taxon>Paniceae</taxon>
        <taxon>Cenchrinae</taxon>
        <taxon>Setaria</taxon>
    </lineage>
</organism>
<proteinExistence type="inferred from homology"/>
<dbReference type="AlphaFoldDB" id="A0A4U6VYD1"/>
<dbReference type="Pfam" id="PF00657">
    <property type="entry name" value="Lipase_GDSL"/>
    <property type="match status" value="1"/>
</dbReference>
<comment type="similarity">
    <text evidence="1">Belongs to the 'GDSL' lipolytic enzyme family.</text>
</comment>
<feature type="region of interest" description="Disordered" evidence="4">
    <location>
        <begin position="31"/>
        <end position="126"/>
    </location>
</feature>
<evidence type="ECO:0000256" key="4">
    <source>
        <dbReference type="SAM" id="MobiDB-lite"/>
    </source>
</evidence>
<keyword evidence="5" id="KW-0732">Signal</keyword>
<dbReference type="SUPFAM" id="SSF52266">
    <property type="entry name" value="SGNH hydrolase"/>
    <property type="match status" value="1"/>
</dbReference>
<evidence type="ECO:0000256" key="2">
    <source>
        <dbReference type="ARBA" id="ARBA00022801"/>
    </source>
</evidence>
<evidence type="ECO:0000256" key="5">
    <source>
        <dbReference type="SAM" id="SignalP"/>
    </source>
</evidence>
<feature type="compositionally biased region" description="Acidic residues" evidence="4">
    <location>
        <begin position="51"/>
        <end position="69"/>
    </location>
</feature>
<evidence type="ECO:0000256" key="1">
    <source>
        <dbReference type="ARBA" id="ARBA00008668"/>
    </source>
</evidence>
<dbReference type="Gene3D" id="3.40.50.1110">
    <property type="entry name" value="SGNH hydrolase"/>
    <property type="match status" value="1"/>
</dbReference>
<evidence type="ECO:0000313" key="6">
    <source>
        <dbReference type="EMBL" id="TKW30037.1"/>
    </source>
</evidence>
<dbReference type="EMBL" id="CM016553">
    <property type="protein sequence ID" value="TKW30037.1"/>
    <property type="molecule type" value="Genomic_DNA"/>
</dbReference>
<feature type="signal peptide" evidence="5">
    <location>
        <begin position="1"/>
        <end position="24"/>
    </location>
</feature>
<evidence type="ECO:0000256" key="3">
    <source>
        <dbReference type="ARBA" id="ARBA00023098"/>
    </source>
</evidence>
<dbReference type="Gramene" id="TKW30037">
    <property type="protein sequence ID" value="TKW30037"/>
    <property type="gene ID" value="SEVIR_2G008050v2"/>
</dbReference>
<evidence type="ECO:0000313" key="7">
    <source>
        <dbReference type="Proteomes" id="UP000298652"/>
    </source>
</evidence>
<evidence type="ECO:0008006" key="8">
    <source>
        <dbReference type="Google" id="ProtNLM"/>
    </source>
</evidence>
<dbReference type="PANTHER" id="PTHR46020:SF15">
    <property type="entry name" value="SGNH HYDROLASE-TYPE ESTERASE DOMAIN-CONTAINING PROTEIN"/>
    <property type="match status" value="1"/>
</dbReference>
<feature type="chain" id="PRO_5020205103" description="SGNH hydrolase-type esterase domain-containing protein" evidence="5">
    <location>
        <begin position="25"/>
        <end position="403"/>
    </location>
</feature>
<dbReference type="PANTHER" id="PTHR46020">
    <property type="entry name" value="OSJNBB0059K02.9 PROTEIN"/>
    <property type="match status" value="1"/>
</dbReference>
<reference evidence="6" key="1">
    <citation type="submission" date="2019-03" db="EMBL/GenBank/DDBJ databases">
        <title>WGS assembly of Setaria viridis.</title>
        <authorList>
            <person name="Huang P."/>
            <person name="Jenkins J."/>
            <person name="Grimwood J."/>
            <person name="Barry K."/>
            <person name="Healey A."/>
            <person name="Mamidi S."/>
            <person name="Sreedasyam A."/>
            <person name="Shu S."/>
            <person name="Feldman M."/>
            <person name="Wu J."/>
            <person name="Yu Y."/>
            <person name="Chen C."/>
            <person name="Johnson J."/>
            <person name="Rokhsar D."/>
            <person name="Baxter I."/>
            <person name="Schmutz J."/>
            <person name="Brutnell T."/>
            <person name="Kellogg E."/>
        </authorList>
    </citation>
    <scope>NUCLEOTIDE SEQUENCE [LARGE SCALE GENOMIC DNA]</scope>
</reference>